<keyword evidence="5" id="KW-0472">Membrane</keyword>
<feature type="compositionally biased region" description="Polar residues" evidence="4">
    <location>
        <begin position="3327"/>
        <end position="3337"/>
    </location>
</feature>
<dbReference type="Proteomes" id="UP000479691">
    <property type="component" value="Unassembled WGS sequence"/>
</dbReference>
<proteinExistence type="predicted"/>
<feature type="compositionally biased region" description="Basic and acidic residues" evidence="4">
    <location>
        <begin position="804"/>
        <end position="816"/>
    </location>
</feature>
<feature type="compositionally biased region" description="Polar residues" evidence="4">
    <location>
        <begin position="628"/>
        <end position="637"/>
    </location>
</feature>
<feature type="compositionally biased region" description="Basic and acidic residues" evidence="4">
    <location>
        <begin position="751"/>
        <end position="767"/>
    </location>
</feature>
<feature type="region of interest" description="Disordered" evidence="4">
    <location>
        <begin position="4309"/>
        <end position="4344"/>
    </location>
</feature>
<feature type="compositionally biased region" description="Polar residues" evidence="4">
    <location>
        <begin position="896"/>
        <end position="913"/>
    </location>
</feature>
<feature type="compositionally biased region" description="Polar residues" evidence="4">
    <location>
        <begin position="3506"/>
        <end position="3518"/>
    </location>
</feature>
<feature type="compositionally biased region" description="Polar residues" evidence="4">
    <location>
        <begin position="1656"/>
        <end position="1666"/>
    </location>
</feature>
<feature type="compositionally biased region" description="Polar residues" evidence="4">
    <location>
        <begin position="2684"/>
        <end position="2694"/>
    </location>
</feature>
<sequence length="4888" mass="516877">MDEAAKITKYAKALCLRILENRQDQLSYQNFSQDVLNATVRIAAANGEDDVVRKLLDQSEASPTSVDKDGKTPLHHAAAGGHCGAIKVLLERGRAQERPPDYYIDTIDEANKGKAALYYSVSGGHRDATELLITEDANLNVRNDYGQTILHQLAESGNEMAVRFLFEQLTIPRIDLEDNLSNTPLYAAVKRGRVSMARLLVEYGANKNVRDKDGETMFHKASRTGNTRAIQPLLEIGLDPFAPTKKGENVLYIAARHKHEGFMKELLTAIIPKHGTGEALFCAREGDPNRWGLLHQAARRGCLDTIKALLSVAKEAGVRLDIDELDNLGRPPLYLAAETGSDKIVEFLEGQKARVDILDTQGRTFLHRAIHEGNVAAANILATRETSPNLNSIKDNDGNIPLHLAGENAYDAVKSLLEKELGSYLNQRNNSGRNPLHEVAASNDSAAGILGLYLQYGKPLWLRCFKDGNEENALHLAVSSGNIQMVRQLLHPDRLAKKQIEAKDKALETALHKAARYGYVAIAQLLLEKGSSKVELERDIRGRIPLHTAARGGKSEVVKVFKFRIGLSNENIKVTWEKYEALKDNDHKTPYELAVESKDEATIELFSKPRDLNDTGGPKESEREQAPEQETINGSRAQEQEQEQDGASTKRENSSEGLAHRTSGLGIVSSLDPAERQPPQHIIDIAIPSSSPDDDLTPIEEAGLPPTVIVSQPPGGDPSIGATENGNSLDELSSAEYSTSNGHNDICEYTPVREEQGSESPPEKLDVDSNDLENIGVFEPRPVLDVEKPRLEDPENTNASHSQKYKDRSRTGKEEPIAQEDPAGDNQVDVNNSTERSSSDDDSTKEVPGTSGATANTSSRKENQVTYPINDNATTLKDINENSPNSDDPVEPSESVFGSESSGDSINAGSPSAHSPPRTDDIPKEPIVDVNNEPRLEATIEPISESAVEIKAGTGTDNIADPNGISPNAPDRDISAEEGTDSTSPTTEFEVGPEATKEEDLSGENVPHDSYDSFESVLNPSHDLTDANLSTAKPNSTPVSAAIPESGNGGPTNTDEAGQLLNPSPEDHLSDSVRFEPVDCAVSEKTAEPEQITPTERGRHNSPASQHIDSARKSHIDSQIDTAEPAADDIKLPRLASIDSAGMQNNNPEEMENIDPVGLGPIGSPEAEQKDSVEAEPTYSARSKEISGLERTNSLRSNAESSSGSYRLDFDEGDTDSAEPRNNIDLVGLDRVSPAGIEKSDSAEPEPTDSAVSIQTGIPERIDFVGLDGGSSSGSEYLDPDKIERTHSAETQNIDSATPEELRISSPAVEQSNLAESGPMGSTESVHITELGPTGPIGSEDGSSARSEGPSSDEIEYTDPAEVQNMDPAEPEQIDSPGVKENDPTKSDLIESVGSVQAAETQNTDPAGPKRIDPSGEEQRDFATSELIDSAAPELIDSIRPGGSNSPRSEYLESSEIDQADPTETQIIHPSQKEHGHSTSRPEYIDLAARVEQSDPVEPESIDFAGSGHIVEPKSTNPTTSDNISSAGSKNINSAESEQINSAETKDFDSAGIEKGDPGGPEPIDLAGSTESERIAGPTSHHLNSTRQDNSGPDGVNIVDSTESGQTAGLDDIDSAISDSTDSTISDRIDSAISDDVSSARPQQIDSTRVEHANSSEKQNPVSTGTEDSDTGRSESLKSGNVIGSERIAAPEKIISPGSNYISSDGPKDIDSAGSDFNDARSEHGDSPGPGQSDPNGTKPNGDSIETKILDSSGTELVDSAAKIDQGGSAGMGFVDPAEANGTNSANIEHNSSSGLGHVVGPEGIDSTKLERRYPAGSDHGNYSLGLEYIDPAERGSDSSVETELILDPAEAEDIMPTRTENSHAVSTEHMNSAQSEHNYPSDDASLCDKSSSDSQGNCGENSQNTPIPSPLDRDRTNSPIKHRHENSNAMEGLVSFPEDSPVDGPLTAPSFSAPSDSAVVNGTVPVDNIKNTPEPTDLSEISMPTSPSTKSSGDSTPNETASFAPSSSFGDATGANESDGGVRAKTPGSAGTLEEDYNGTIEKEAEIRKDDIATDATSAPFATSPPSPSACESPIGDSSNISKDANVSGNESVGPEVVTLSESSQSTTNPASSNSNSKELLGNNTTKSSHKIPIGGDLEISGTVDSSPNHHDDSDKICSDPGSQLLPVNNVGNVTNTNTSSSPRGSLDGDNHDQPNLAVPETRIGSIDKGSVDDPAGAHVNLPENCNNDEDVSTDGGIENPPKDNFAANATEDDIPETQGDNSGPITGSNNLVSHIRKESIDEGKVPLRFHIFTYPNTSAAREHPLHNENDGSESFANSIRLDKTASNISATEENPMGERCYSLSLKGESPSVNDNTETEDKEITEEDDTTGPKQPSPFSTSDEIIREGENERGTNGSSDTALHRAGGNFSAGSGLVDESSYTTNNPANDNINTDNNIVTESATGLLPAQENASSSADPKTIEQEYKEDNYRLEDCVEGIASPGSTTSSCTGLEKLLEYSLEGEGVGAASVDVNSSGPGLEQSARSISKDLDPKDVDHGEKHPIVEDRGGANRSETAPDTSAPDQGDAMGCSDTSREAIASGSENSGSAIKESAQTNFTEEGKRTFGPDGDISEPSSNDEVSLEQFIPRSNVTDDDPTEITPKAARAQVEEPGSETKAKDYLAGDSTNTSSDRDPEASDSRRLSVSSGHSLSPLNPPEESKDRTSIDTETPGEVEGISEAKIDNGDIPAPEKPHADVVAPQPAEPEASGNGDPQGSGIEAIYSSVSSQPEVSDHISKMDHGDTHTPQISTPGNHDPENNITDDPYQAFPPNNSSLHDIGAVDTEVNTPRSPVKGGTRDYGLEVGGININSSKLLILEPSTSDLFCEGCTENHTVQPEAPSTSELENKFEGGYTLEDTPQLESQFTPEDNDLKKAVTPQLIGETSGDKAQGSRDYTYNDTGPFPQTSERKEQLDSENSPQLRNLAPTSETISHYSEGDSAHTEKPRILMFDPSNQDSEKSGSATGDPQSGVPKEPDHGYDSKKENSEDTNAFVVSKNFDDVDSPYSNDAIDSTSQSRLPIKSETNVSIIVGDDNYNNSGTPELPMPYPNNSGSKNTAVDGNNLHAVGLETSYSFEKLDGDSVASEIVSTPPSPNVIPDSGNSGHENSSTSSSSPQRVGPGTPDHAPPQLDTDCGALEPAAPVETGHTSEESCTSAIAHQSVTPEINQDASQKEGTGSNTPQLASLIFSDHNSGKSDTETNEVSPPLFETSSIAENDDINTISPQLIGTKAEYATGESDNSSSTPAQVVHGTDGTSDAPSECGLNEHSIQSEVVVSKGRHDQEGGGTHDNSFQNTVSQVGDYPQSVETVDNAPPQLSSEDKNSSAKTETNDSSSDPTGKVPNQSCFSKFDIVNIKFQKVVLTPKSTLREVDSDSSDYRSTDTLPETGSSHGGIDPNGSGEPLAGSTSQLKPSLTAEVVGLNENDPQPNVSQVDGNGPEQKDVANTPQGSENVSQLVLNGAPILSIASSSDEGNFNQEINQPGVPTGPFITKTSPPPKTLEAHETAKPALDSKESNPSDVTTPQPRNVELEIPRGNQEGEGCVTLAISGNEPQSHIISPKDNVPQVPEANAINVDAIEDPSPTSLENASQEKDSDNLSHTILPPQGNLGEGPIKDPVMDSSGVNANLANENRGNSKGVCDGTTNTDSVDDTASQSKINNSAKAPYHDSSDTLRERSNNNIETSPKDVESRDCKNTTTDEAGSSNPHSDSEEDHDNEERNPLVPENTTEDFPTFSTGTIDNPSENITVSPNQTSVSPISPEPLTSNPVHTNQEVQPRDQPAEASNAPLEPGVEGFQQHTAENANKSELDSIKNLSPVEENPTSNKSRDDIPHLRAPNSSDLTTVESSESQKPGDDPPPPSSSASTTSSQGGTILEDAQYGSTQQNIANNSEEPSVDQSNKSSISFSKQNNPNPARQPLLEPLSQTSTPPTPPIPTRVEIGSNRELGPVTQTTGGDSESIKSSETTRGDPSEQCSMLENGSVDENTTPVNLKPSDTQSCQNPANTASDAVHDYPGSQSQEAINTEDPSDSTNEESIMPIRPEDSPPKNTAATGEYVLDYSEGLSGEEGSDTEALSQSPVFSNFPNVSSRRLMRPESSGDSVHHKGPDLKKVVNDPDADTPLMLHPNSPFSAQSSDPQGSSAQDSTEDISGDSTKSGSTGVGLGVSLPQINTVDNNNGHSTPEAATNSESGSSDGYSDTAGALPRRSNNTVATTPASENATILPIAGPVKIDIIPAGTAASKNTIVVPLTTNSPLNTEPAALTSNFTSIPSPIANPISSDNPATVPGVPSDNAKTPSTVANPSSSNITGLKTSVAKNRSLASPPTADQPLSSATGAAAGVPANNIVIAETAVPSSSTSSSSITNSLLNGSSVEVVGNALLLPVNPPSNGVAAPEIAVNPDGTNASSSTTGSRFNGTPVAVALIPSNTTSTTETGATSTSTPSSITNPLPRSTPAAAATETPLNNVTTTGNSVPPNSAGTSLSITIPQSNSAPAPTAGVSPDRISASPAAASSEQNNTTPITITTAPSGTNGSPSIRNSLSNGLTAAKIRVTSTASSVKSWFLRTSTPANSSDPRGTQSDARETSQNGNSYDAESSVASTSNWELVDFGEEPGYIYSVGVSTPFQISYYDIISLNDSGFRSRGMKKILGILSKSRTVKEIPSLASTRYYRGVLHRQNEPIQSNTGNINNHMKKMTRGSIGEAEKSRITTWLATKGKISGPSKISETVRIAPNNSSIFLIEIDECCRFQDEDELNKCLRRTVIACFDHHKIQQDNAEAIIFIVSDPGQIYTGAKKWPSKTVSQVIGTFRFIFIVLPPVLILLACLRISVRYLPRVFQWFGFKIQLQAVSKFCGKR</sequence>
<dbReference type="SMART" id="SM00248">
    <property type="entry name" value="ANK"/>
    <property type="match status" value="14"/>
</dbReference>
<evidence type="ECO:0000256" key="2">
    <source>
        <dbReference type="ARBA" id="ARBA00023043"/>
    </source>
</evidence>
<dbReference type="Pfam" id="PF12796">
    <property type="entry name" value="Ank_2"/>
    <property type="match status" value="3"/>
</dbReference>
<dbReference type="PANTHER" id="PTHR24198:SF185">
    <property type="entry name" value="ANKYRIN-3"/>
    <property type="match status" value="1"/>
</dbReference>
<feature type="compositionally biased region" description="Basic and acidic residues" evidence="4">
    <location>
        <begin position="3702"/>
        <end position="3714"/>
    </location>
</feature>
<feature type="compositionally biased region" description="Basic and acidic residues" evidence="4">
    <location>
        <begin position="4136"/>
        <end position="4149"/>
    </location>
</feature>
<feature type="compositionally biased region" description="Polar residues" evidence="4">
    <location>
        <begin position="3659"/>
        <end position="3672"/>
    </location>
</feature>
<feature type="compositionally biased region" description="Polar residues" evidence="4">
    <location>
        <begin position="3679"/>
        <end position="3699"/>
    </location>
</feature>
<feature type="compositionally biased region" description="Basic and acidic residues" evidence="4">
    <location>
        <begin position="3405"/>
        <end position="3418"/>
    </location>
</feature>
<feature type="region of interest" description="Disordered" evidence="4">
    <location>
        <begin position="4599"/>
        <end position="4630"/>
    </location>
</feature>
<feature type="region of interest" description="Disordered" evidence="4">
    <location>
        <begin position="3123"/>
        <end position="3383"/>
    </location>
</feature>
<gene>
    <name evidence="6" type="ORF">TWF788_000670</name>
</gene>
<organism evidence="6 7">
    <name type="scientific">Orbilia oligospora</name>
    <name type="common">Nematode-trapping fungus</name>
    <name type="synonym">Arthrobotrys oligospora</name>
    <dbReference type="NCBI Taxonomy" id="2813651"/>
    <lineage>
        <taxon>Eukaryota</taxon>
        <taxon>Fungi</taxon>
        <taxon>Dikarya</taxon>
        <taxon>Ascomycota</taxon>
        <taxon>Pezizomycotina</taxon>
        <taxon>Orbiliomycetes</taxon>
        <taxon>Orbiliales</taxon>
        <taxon>Orbiliaceae</taxon>
        <taxon>Orbilia</taxon>
    </lineage>
</organism>
<feature type="compositionally biased region" description="Polar residues" evidence="4">
    <location>
        <begin position="722"/>
        <end position="743"/>
    </location>
</feature>
<feature type="compositionally biased region" description="Polar residues" evidence="4">
    <location>
        <begin position="3248"/>
        <end position="3265"/>
    </location>
</feature>
<feature type="compositionally biased region" description="Polar residues" evidence="4">
    <location>
        <begin position="4203"/>
        <end position="4231"/>
    </location>
</feature>
<feature type="compositionally biased region" description="Polar residues" evidence="4">
    <location>
        <begin position="4562"/>
        <end position="4573"/>
    </location>
</feature>
<feature type="compositionally biased region" description="Low complexity" evidence="4">
    <location>
        <begin position="4460"/>
        <end position="4480"/>
    </location>
</feature>
<feature type="compositionally biased region" description="Basic and acidic residues" evidence="4">
    <location>
        <begin position="3013"/>
        <end position="3026"/>
    </location>
</feature>
<feature type="compositionally biased region" description="Basic and acidic residues" evidence="4">
    <location>
        <begin position="2385"/>
        <end position="2394"/>
    </location>
</feature>
<feature type="repeat" description="ANK" evidence="3">
    <location>
        <begin position="69"/>
        <end position="93"/>
    </location>
</feature>
<feature type="compositionally biased region" description="Basic and acidic residues" evidence="4">
    <location>
        <begin position="995"/>
        <end position="1011"/>
    </location>
</feature>
<name>A0A7C8K795_ORBOL</name>
<feature type="compositionally biased region" description="Low complexity" evidence="4">
    <location>
        <begin position="1615"/>
        <end position="1624"/>
    </location>
</feature>
<feature type="compositionally biased region" description="Low complexity" evidence="4">
    <location>
        <begin position="682"/>
        <end position="691"/>
    </location>
</feature>
<feature type="compositionally biased region" description="Polar residues" evidence="4">
    <location>
        <begin position="2260"/>
        <end position="2272"/>
    </location>
</feature>
<feature type="compositionally biased region" description="Polar residues" evidence="4">
    <location>
        <begin position="1341"/>
        <end position="1350"/>
    </location>
</feature>
<feature type="compositionally biased region" description="Low complexity" evidence="4">
    <location>
        <begin position="2169"/>
        <end position="2183"/>
    </location>
</feature>
<feature type="repeat" description="ANK" evidence="3">
    <location>
        <begin position="213"/>
        <end position="245"/>
    </location>
</feature>
<dbReference type="PANTHER" id="PTHR24198">
    <property type="entry name" value="ANKYRIN REPEAT AND PROTEIN KINASE DOMAIN-CONTAINING PROTEIN"/>
    <property type="match status" value="1"/>
</dbReference>
<feature type="region of interest" description="Disordered" evidence="4">
    <location>
        <begin position="3401"/>
        <end position="3493"/>
    </location>
</feature>
<evidence type="ECO:0000313" key="7">
    <source>
        <dbReference type="Proteomes" id="UP000479691"/>
    </source>
</evidence>
<feature type="compositionally biased region" description="Basic and acidic residues" evidence="4">
    <location>
        <begin position="2719"/>
        <end position="2736"/>
    </location>
</feature>
<feature type="compositionally biased region" description="Polar residues" evidence="4">
    <location>
        <begin position="1983"/>
        <end position="2011"/>
    </location>
</feature>
<feature type="compositionally biased region" description="Low complexity" evidence="4">
    <location>
        <begin position="1631"/>
        <end position="1641"/>
    </location>
</feature>
<feature type="compositionally biased region" description="Polar residues" evidence="4">
    <location>
        <begin position="4495"/>
        <end position="4527"/>
    </location>
</feature>
<feature type="compositionally biased region" description="Basic and acidic residues" evidence="4">
    <location>
        <begin position="1544"/>
        <end position="1557"/>
    </location>
</feature>
<feature type="compositionally biased region" description="Polar residues" evidence="4">
    <location>
        <begin position="851"/>
        <end position="886"/>
    </location>
</feature>
<keyword evidence="5" id="KW-1133">Transmembrane helix</keyword>
<dbReference type="EMBL" id="JAABOE010000103">
    <property type="protein sequence ID" value="KAF3165848.1"/>
    <property type="molecule type" value="Genomic_DNA"/>
</dbReference>
<feature type="compositionally biased region" description="Basic and acidic residues" evidence="4">
    <location>
        <begin position="2975"/>
        <end position="2986"/>
    </location>
</feature>
<evidence type="ECO:0000256" key="5">
    <source>
        <dbReference type="SAM" id="Phobius"/>
    </source>
</evidence>
<feature type="region of interest" description="Disordered" evidence="4">
    <location>
        <begin position="2301"/>
        <end position="2468"/>
    </location>
</feature>
<feature type="compositionally biased region" description="Basic and acidic residues" evidence="4">
    <location>
        <begin position="917"/>
        <end position="938"/>
    </location>
</feature>
<feature type="compositionally biased region" description="Polar residues" evidence="4">
    <location>
        <begin position="1190"/>
        <end position="1205"/>
    </location>
</feature>
<keyword evidence="2 3" id="KW-0040">ANK repeat</keyword>
<protein>
    <submittedName>
        <fullName evidence="6">Uncharacterized protein</fullName>
    </submittedName>
</protein>
<dbReference type="PROSITE" id="PS50297">
    <property type="entry name" value="ANK_REP_REGION"/>
    <property type="match status" value="5"/>
</dbReference>
<feature type="compositionally biased region" description="Basic and acidic residues" evidence="4">
    <location>
        <begin position="2672"/>
        <end position="2683"/>
    </location>
</feature>
<dbReference type="PROSITE" id="PS50088">
    <property type="entry name" value="ANK_REPEAT"/>
    <property type="match status" value="6"/>
</dbReference>
<feature type="compositionally biased region" description="Basic and acidic residues" evidence="4">
    <location>
        <begin position="604"/>
        <end position="626"/>
    </location>
</feature>
<feature type="compositionally biased region" description="Polar residues" evidence="4">
    <location>
        <begin position="1581"/>
        <end position="1591"/>
    </location>
</feature>
<feature type="compositionally biased region" description="Polar residues" evidence="4">
    <location>
        <begin position="3190"/>
        <end position="3222"/>
    </location>
</feature>
<feature type="compositionally biased region" description="Polar residues" evidence="4">
    <location>
        <begin position="2992"/>
        <end position="3007"/>
    </location>
</feature>
<feature type="compositionally biased region" description="Polar residues" evidence="4">
    <location>
        <begin position="4241"/>
        <end position="4250"/>
    </location>
</feature>
<feature type="compositionally biased region" description="Polar residues" evidence="4">
    <location>
        <begin position="1394"/>
        <end position="1405"/>
    </location>
</feature>
<evidence type="ECO:0000256" key="4">
    <source>
        <dbReference type="SAM" id="MobiDB-lite"/>
    </source>
</evidence>
<feature type="compositionally biased region" description="Basic and acidic residues" evidence="4">
    <location>
        <begin position="3721"/>
        <end position="3731"/>
    </location>
</feature>
<feature type="compositionally biased region" description="Polar residues" evidence="4">
    <location>
        <begin position="2873"/>
        <end position="2884"/>
    </location>
</feature>
<feature type="compositionally biased region" description="Polar residues" evidence="4">
    <location>
        <begin position="1950"/>
        <end position="1961"/>
    </location>
</feature>
<feature type="repeat" description="ANK" evidence="3">
    <location>
        <begin position="112"/>
        <end position="144"/>
    </location>
</feature>
<feature type="compositionally biased region" description="Polar residues" evidence="4">
    <location>
        <begin position="2373"/>
        <end position="2384"/>
    </location>
</feature>
<feature type="compositionally biased region" description="Polar residues" evidence="4">
    <location>
        <begin position="1308"/>
        <end position="1326"/>
    </location>
</feature>
<feature type="compositionally biased region" description="Polar residues" evidence="4">
    <location>
        <begin position="3873"/>
        <end position="3887"/>
    </location>
</feature>
<feature type="compositionally biased region" description="Polar residues" evidence="4">
    <location>
        <begin position="1514"/>
        <end position="1543"/>
    </location>
</feature>
<feature type="compositionally biased region" description="Basic and acidic residues" evidence="4">
    <location>
        <begin position="1279"/>
        <end position="1288"/>
    </location>
</feature>
<feature type="compositionally biased region" description="Polar residues" evidence="4">
    <location>
        <begin position="3762"/>
        <end position="3811"/>
    </location>
</feature>
<feature type="compositionally biased region" description="Polar residues" evidence="4">
    <location>
        <begin position="3044"/>
        <end position="3059"/>
    </location>
</feature>
<feature type="compositionally biased region" description="Polar residues" evidence="4">
    <location>
        <begin position="3462"/>
        <end position="3472"/>
    </location>
</feature>
<feature type="compositionally biased region" description="Basic and acidic residues" evidence="4">
    <location>
        <begin position="782"/>
        <end position="793"/>
    </location>
</feature>
<comment type="caution">
    <text evidence="6">The sequence shown here is derived from an EMBL/GenBank/DDBJ whole genome shotgun (WGS) entry which is preliminary data.</text>
</comment>
<feature type="compositionally biased region" description="Polar residues" evidence="4">
    <location>
        <begin position="3916"/>
        <end position="3950"/>
    </location>
</feature>
<feature type="compositionally biased region" description="Basic and acidic residues" evidence="4">
    <location>
        <begin position="1408"/>
        <end position="1423"/>
    </location>
</feature>
<feature type="compositionally biased region" description="Basic and acidic residues" evidence="4">
    <location>
        <begin position="2149"/>
        <end position="2159"/>
    </location>
</feature>
<feature type="compositionally biased region" description="Polar residues" evidence="4">
    <location>
        <begin position="4108"/>
        <end position="4124"/>
    </location>
</feature>
<feature type="compositionally biased region" description="Polar residues" evidence="4">
    <location>
        <begin position="3276"/>
        <end position="3285"/>
    </location>
</feature>
<feature type="region of interest" description="Disordered" evidence="4">
    <location>
        <begin position="4459"/>
        <end position="4573"/>
    </location>
</feature>
<feature type="compositionally biased region" description="Polar residues" evidence="4">
    <location>
        <begin position="1859"/>
        <end position="1879"/>
    </location>
</feature>
<feature type="compositionally biased region" description="Polar residues" evidence="4">
    <location>
        <begin position="1889"/>
        <end position="1907"/>
    </location>
</feature>
<feature type="compositionally biased region" description="Basic and acidic residues" evidence="4">
    <location>
        <begin position="2528"/>
        <end position="2551"/>
    </location>
</feature>
<feature type="compositionally biased region" description="Polar residues" evidence="4">
    <location>
        <begin position="2554"/>
        <end position="2564"/>
    </location>
</feature>
<feature type="compositionally biased region" description="Low complexity" evidence="4">
    <location>
        <begin position="2102"/>
        <end position="2118"/>
    </location>
</feature>
<feature type="transmembrane region" description="Helical" evidence="5">
    <location>
        <begin position="4841"/>
        <end position="4862"/>
    </location>
</feature>
<feature type="compositionally biased region" description="Polar residues" evidence="4">
    <location>
        <begin position="4327"/>
        <end position="4344"/>
    </location>
</feature>
<feature type="compositionally biased region" description="Low complexity" evidence="4">
    <location>
        <begin position="3954"/>
        <end position="3964"/>
    </location>
</feature>
<feature type="compositionally biased region" description="Polar residues" evidence="4">
    <location>
        <begin position="2077"/>
        <end position="2092"/>
    </location>
</feature>
<evidence type="ECO:0000256" key="3">
    <source>
        <dbReference type="PROSITE-ProRule" id="PRU00023"/>
    </source>
</evidence>
<feature type="compositionally biased region" description="Basic and acidic residues" evidence="4">
    <location>
        <begin position="3994"/>
        <end position="4006"/>
    </location>
</feature>
<feature type="compositionally biased region" description="Polar residues" evidence="4">
    <location>
        <begin position="1781"/>
        <end position="1795"/>
    </location>
</feature>
<dbReference type="Gene3D" id="1.25.40.20">
    <property type="entry name" value="Ankyrin repeat-containing domain"/>
    <property type="match status" value="2"/>
</dbReference>
<feature type="compositionally biased region" description="Basic and acidic residues" evidence="4">
    <location>
        <begin position="3538"/>
        <end position="3554"/>
    </location>
</feature>
<dbReference type="InterPro" id="IPR036770">
    <property type="entry name" value="Ankyrin_rpt-contain_sf"/>
</dbReference>
<accession>A0A7C8K795</accession>
<keyword evidence="5" id="KW-0812">Transmembrane</keyword>
<feature type="compositionally biased region" description="Polar residues" evidence="4">
    <location>
        <begin position="2583"/>
        <end position="2600"/>
    </location>
</feature>
<feature type="region of interest" description="Disordered" evidence="4">
    <location>
        <begin position="3071"/>
        <end position="3100"/>
    </location>
</feature>
<feature type="compositionally biased region" description="Polar residues" evidence="4">
    <location>
        <begin position="3363"/>
        <end position="3383"/>
    </location>
</feature>
<feature type="compositionally biased region" description="Polar residues" evidence="4">
    <location>
        <begin position="4008"/>
        <end position="4043"/>
    </location>
</feature>
<dbReference type="SUPFAM" id="SSF48403">
    <property type="entry name" value="Ankyrin repeat"/>
    <property type="match status" value="2"/>
</dbReference>
<feature type="compositionally biased region" description="Low complexity" evidence="4">
    <location>
        <begin position="3139"/>
        <end position="3153"/>
    </location>
</feature>
<feature type="region of interest" description="Disordered" evidence="4">
    <location>
        <begin position="604"/>
        <end position="2272"/>
    </location>
</feature>
<feature type="compositionally biased region" description="Polar residues" evidence="4">
    <location>
        <begin position="3481"/>
        <end position="3493"/>
    </location>
</feature>
<evidence type="ECO:0000256" key="1">
    <source>
        <dbReference type="ARBA" id="ARBA00022737"/>
    </source>
</evidence>
<feature type="compositionally biased region" description="Basic and acidic residues" evidence="4">
    <location>
        <begin position="2302"/>
        <end position="2311"/>
    </location>
</feature>
<dbReference type="InterPro" id="IPR002110">
    <property type="entry name" value="Ankyrin_rpt"/>
</dbReference>
<feature type="region of interest" description="Disordered" evidence="4">
    <location>
        <begin position="2509"/>
        <end position="2840"/>
    </location>
</feature>
<feature type="region of interest" description="Disordered" evidence="4">
    <location>
        <begin position="2873"/>
        <end position="3059"/>
    </location>
</feature>
<feature type="compositionally biased region" description="Polar residues" evidence="4">
    <location>
        <begin position="3088"/>
        <end position="3099"/>
    </location>
</feature>
<feature type="repeat" description="ANK" evidence="3">
    <location>
        <begin position="506"/>
        <end position="532"/>
    </location>
</feature>
<reference evidence="6 7" key="1">
    <citation type="submission" date="2019-06" db="EMBL/GenBank/DDBJ databases">
        <authorList>
            <person name="Palmer J.M."/>
        </authorList>
    </citation>
    <scope>NUCLEOTIDE SEQUENCE [LARGE SCALE GENOMIC DNA]</scope>
    <source>
        <strain evidence="6 7">TWF788</strain>
    </source>
</reference>
<feature type="compositionally biased region" description="Polar residues" evidence="4">
    <location>
        <begin position="2955"/>
        <end position="2973"/>
    </location>
</feature>
<feature type="compositionally biased region" description="Polar residues" evidence="4">
    <location>
        <begin position="1027"/>
        <end position="1039"/>
    </location>
</feature>
<feature type="compositionally biased region" description="Low complexity" evidence="4">
    <location>
        <begin position="2424"/>
        <end position="2441"/>
    </location>
</feature>
<feature type="compositionally biased region" description="Basic and acidic residues" evidence="4">
    <location>
        <begin position="1065"/>
        <end position="1077"/>
    </location>
</feature>
<feature type="compositionally biased region" description="Basic and acidic residues" evidence="4">
    <location>
        <begin position="1109"/>
        <end position="1118"/>
    </location>
</feature>
<feature type="compositionally biased region" description="Basic and acidic residues" evidence="4">
    <location>
        <begin position="2042"/>
        <end position="2053"/>
    </location>
</feature>
<feature type="compositionally biased region" description="Low complexity" evidence="4">
    <location>
        <begin position="4550"/>
        <end position="4561"/>
    </location>
</feature>
<evidence type="ECO:0000313" key="6">
    <source>
        <dbReference type="EMBL" id="KAF3165848.1"/>
    </source>
</evidence>
<feature type="compositionally biased region" description="Polar residues" evidence="4">
    <location>
        <begin position="4163"/>
        <end position="4179"/>
    </location>
</feature>
<feature type="compositionally biased region" description="Basic and acidic residues" evidence="4">
    <location>
        <begin position="1378"/>
        <end position="1389"/>
    </location>
</feature>
<feature type="compositionally biased region" description="Acidic residues" evidence="4">
    <location>
        <begin position="2358"/>
        <end position="2371"/>
    </location>
</feature>
<feature type="repeat" description="ANK" evidence="3">
    <location>
        <begin position="328"/>
        <end position="360"/>
    </location>
</feature>
<keyword evidence="1" id="KW-0677">Repeat</keyword>
<feature type="compositionally biased region" description="Polar residues" evidence="4">
    <location>
        <begin position="2933"/>
        <end position="2946"/>
    </location>
</feature>
<feature type="compositionally biased region" description="Polar residues" evidence="4">
    <location>
        <begin position="3732"/>
        <end position="3743"/>
    </location>
</feature>
<feature type="compositionally biased region" description="Basic and acidic residues" evidence="4">
    <location>
        <begin position="2772"/>
        <end position="2784"/>
    </location>
</feature>
<feature type="repeat" description="ANK" evidence="3">
    <location>
        <begin position="180"/>
        <end position="212"/>
    </location>
</feature>
<feature type="region of interest" description="Disordered" evidence="4">
    <location>
        <begin position="3506"/>
        <end position="4250"/>
    </location>
</feature>
<dbReference type="Pfam" id="PF13637">
    <property type="entry name" value="Ank_4"/>
    <property type="match status" value="1"/>
</dbReference>